<comment type="caution">
    <text evidence="2">The sequence shown here is derived from an EMBL/GenBank/DDBJ whole genome shotgun (WGS) entry which is preliminary data.</text>
</comment>
<protein>
    <submittedName>
        <fullName evidence="2">Uncharacterized protein</fullName>
    </submittedName>
</protein>
<feature type="region of interest" description="Disordered" evidence="1">
    <location>
        <begin position="38"/>
        <end position="92"/>
    </location>
</feature>
<dbReference type="Proteomes" id="UP000245657">
    <property type="component" value="Unassembled WGS sequence"/>
</dbReference>
<gene>
    <name evidence="2" type="ORF">DK846_02685</name>
</gene>
<evidence type="ECO:0000313" key="3">
    <source>
        <dbReference type="Proteomes" id="UP000245657"/>
    </source>
</evidence>
<feature type="compositionally biased region" description="Low complexity" evidence="1">
    <location>
        <begin position="46"/>
        <end position="66"/>
    </location>
</feature>
<evidence type="ECO:0000313" key="2">
    <source>
        <dbReference type="EMBL" id="PWR74082.1"/>
    </source>
</evidence>
<dbReference type="AlphaFoldDB" id="A0A2V2N1V1"/>
<organism evidence="2 3">
    <name type="scientific">Methanospirillum lacunae</name>
    <dbReference type="NCBI Taxonomy" id="668570"/>
    <lineage>
        <taxon>Archaea</taxon>
        <taxon>Methanobacteriati</taxon>
        <taxon>Methanobacteriota</taxon>
        <taxon>Stenosarchaea group</taxon>
        <taxon>Methanomicrobia</taxon>
        <taxon>Methanomicrobiales</taxon>
        <taxon>Methanospirillaceae</taxon>
        <taxon>Methanospirillum</taxon>
    </lineage>
</organism>
<accession>A0A2V2N1V1</accession>
<keyword evidence="3" id="KW-1185">Reference proteome</keyword>
<sequence>MERRDILVIAAALIVVLILAVVVKPMLTHQAPNLGLPQTPAPPVPVEQSSSEPGVITGPTEIELTPEPTPVKTLTSTTNEPISSGSQKMQPLPALTPVSWQPDADNPMPAVQMVNYADIVGKYTGTTAPFRIPTPYWEIAYNITPSGSTPVFLLDVVEKGVSGENKTIRSMVYRQGKQPDPKEGRFFEGGHDYYLNITADQIEKYRIILSIPLKYLPDQ</sequence>
<dbReference type="OrthoDB" id="117707at2157"/>
<reference evidence="2 3" key="1">
    <citation type="submission" date="2018-05" db="EMBL/GenBank/DDBJ databases">
        <title>Draft genome of Methanospirillum lacunae Ki8-1.</title>
        <authorList>
            <person name="Dueholm M.S."/>
            <person name="Nielsen P.H."/>
            <person name="Bakmann L.F."/>
            <person name="Otzen D.E."/>
        </authorList>
    </citation>
    <scope>NUCLEOTIDE SEQUENCE [LARGE SCALE GENOMIC DNA]</scope>
    <source>
        <strain evidence="2 3">Ki8-1</strain>
    </source>
</reference>
<proteinExistence type="predicted"/>
<dbReference type="EMBL" id="QGMY01000002">
    <property type="protein sequence ID" value="PWR74082.1"/>
    <property type="molecule type" value="Genomic_DNA"/>
</dbReference>
<feature type="compositionally biased region" description="Polar residues" evidence="1">
    <location>
        <begin position="72"/>
        <end position="89"/>
    </location>
</feature>
<evidence type="ECO:0000256" key="1">
    <source>
        <dbReference type="SAM" id="MobiDB-lite"/>
    </source>
</evidence>
<dbReference type="RefSeq" id="WP_109967361.1">
    <property type="nucleotide sequence ID" value="NZ_CP176093.1"/>
</dbReference>
<name>A0A2V2N1V1_9EURY</name>
<dbReference type="GeneID" id="97549442"/>